<proteinExistence type="predicted"/>
<dbReference type="STRING" id="1528.SAMN04488579_104149"/>
<dbReference type="InterPro" id="IPR029787">
    <property type="entry name" value="Nucleotide_cyclase"/>
</dbReference>
<dbReference type="SMART" id="SM00091">
    <property type="entry name" value="PAS"/>
    <property type="match status" value="2"/>
</dbReference>
<evidence type="ECO:0000256" key="3">
    <source>
        <dbReference type="PROSITE-ProRule" id="PRU00169"/>
    </source>
</evidence>
<keyword evidence="10" id="KW-1185">Reference proteome</keyword>
<evidence type="ECO:0000259" key="8">
    <source>
        <dbReference type="PROSITE" id="PS50887"/>
    </source>
</evidence>
<comment type="function">
    <text evidence="2">May play the central regulatory role in sporulation. It may be an element of the effector pathway responsible for the activation of sporulation genes in response to nutritional stress. Spo0A may act in concert with spo0H (a sigma factor) to control the expression of some genes that are critical to the sporulation process.</text>
</comment>
<feature type="modified residue" description="4-aspartylphosphate" evidence="3">
    <location>
        <position position="631"/>
    </location>
</feature>
<dbReference type="SUPFAM" id="SSF55073">
    <property type="entry name" value="Nucleotide cyclase"/>
    <property type="match status" value="2"/>
</dbReference>
<dbReference type="Pfam" id="PF08447">
    <property type="entry name" value="PAS_3"/>
    <property type="match status" value="1"/>
</dbReference>
<dbReference type="SUPFAM" id="SSF141868">
    <property type="entry name" value="EAL domain-like"/>
    <property type="match status" value="1"/>
</dbReference>
<feature type="domain" description="GGDEF" evidence="8">
    <location>
        <begin position="161"/>
        <end position="291"/>
    </location>
</feature>
<feature type="modified residue" description="4-aspartylphosphate" evidence="3">
    <location>
        <position position="54"/>
    </location>
</feature>
<dbReference type="SMART" id="SM00052">
    <property type="entry name" value="EAL"/>
    <property type="match status" value="1"/>
</dbReference>
<feature type="domain" description="PAS" evidence="6">
    <location>
        <begin position="1016"/>
        <end position="1083"/>
    </location>
</feature>
<feature type="domain" description="EAL" evidence="7">
    <location>
        <begin position="300"/>
        <end position="554"/>
    </location>
</feature>
<evidence type="ECO:0000256" key="4">
    <source>
        <dbReference type="SAM" id="Coils"/>
    </source>
</evidence>
<dbReference type="InterPro" id="IPR011006">
    <property type="entry name" value="CheY-like_superfamily"/>
</dbReference>
<dbReference type="OrthoDB" id="9805474at2"/>
<dbReference type="AlphaFoldDB" id="A0A1H3DAT1"/>
<dbReference type="PROSITE" id="PS50110">
    <property type="entry name" value="RESPONSE_REGULATORY"/>
    <property type="match status" value="2"/>
</dbReference>
<dbReference type="Pfam" id="PF00563">
    <property type="entry name" value="EAL"/>
    <property type="match status" value="1"/>
</dbReference>
<dbReference type="PROSITE" id="PS50883">
    <property type="entry name" value="EAL"/>
    <property type="match status" value="1"/>
</dbReference>
<keyword evidence="4" id="KW-0175">Coiled coil</keyword>
<dbReference type="InterPro" id="IPR001633">
    <property type="entry name" value="EAL_dom"/>
</dbReference>
<dbReference type="PANTHER" id="PTHR33121:SF70">
    <property type="entry name" value="SIGNALING PROTEIN YKOW"/>
    <property type="match status" value="1"/>
</dbReference>
<dbReference type="InterPro" id="IPR001789">
    <property type="entry name" value="Sig_transdc_resp-reg_receiver"/>
</dbReference>
<accession>A0A1H3DAT1</accession>
<dbReference type="SUPFAM" id="SSF55785">
    <property type="entry name" value="PYP-like sensor domain (PAS domain)"/>
    <property type="match status" value="2"/>
</dbReference>
<protein>
    <recommendedName>
        <fullName evidence="1">Stage 0 sporulation protein A homolog</fullName>
    </recommendedName>
</protein>
<dbReference type="InterPro" id="IPR035965">
    <property type="entry name" value="PAS-like_dom_sf"/>
</dbReference>
<feature type="domain" description="Response regulatory" evidence="5">
    <location>
        <begin position="4"/>
        <end position="121"/>
    </location>
</feature>
<dbReference type="Gene3D" id="3.30.70.270">
    <property type="match status" value="2"/>
</dbReference>
<evidence type="ECO:0000259" key="5">
    <source>
        <dbReference type="PROSITE" id="PS50110"/>
    </source>
</evidence>
<dbReference type="SUPFAM" id="SSF52172">
    <property type="entry name" value="CheY-like"/>
    <property type="match status" value="2"/>
</dbReference>
<dbReference type="GO" id="GO:0000160">
    <property type="term" value="P:phosphorelay signal transduction system"/>
    <property type="evidence" value="ECO:0007669"/>
    <property type="project" value="InterPro"/>
</dbReference>
<keyword evidence="3" id="KW-0597">Phosphoprotein</keyword>
<reference evidence="10" key="1">
    <citation type="submission" date="2016-10" db="EMBL/GenBank/DDBJ databases">
        <authorList>
            <person name="Varghese N."/>
            <person name="Submissions S."/>
        </authorList>
    </citation>
    <scope>NUCLEOTIDE SEQUENCE [LARGE SCALE GENOMIC DNA]</scope>
    <source>
        <strain evidence="10">VPI 5359</strain>
    </source>
</reference>
<evidence type="ECO:0000259" key="7">
    <source>
        <dbReference type="PROSITE" id="PS50883"/>
    </source>
</evidence>
<dbReference type="CDD" id="cd01949">
    <property type="entry name" value="GGDEF"/>
    <property type="match status" value="2"/>
</dbReference>
<dbReference type="SMART" id="SM00267">
    <property type="entry name" value="GGDEF"/>
    <property type="match status" value="2"/>
</dbReference>
<dbReference type="EMBL" id="FNOU01000004">
    <property type="protein sequence ID" value="SDX63467.1"/>
    <property type="molecule type" value="Genomic_DNA"/>
</dbReference>
<feature type="domain" description="GGDEF" evidence="8">
    <location>
        <begin position="750"/>
        <end position="879"/>
    </location>
</feature>
<dbReference type="PROSITE" id="PS50887">
    <property type="entry name" value="GGDEF"/>
    <property type="match status" value="2"/>
</dbReference>
<dbReference type="PANTHER" id="PTHR33121">
    <property type="entry name" value="CYCLIC DI-GMP PHOSPHODIESTERASE PDEF"/>
    <property type="match status" value="1"/>
</dbReference>
<evidence type="ECO:0000259" key="6">
    <source>
        <dbReference type="PROSITE" id="PS50112"/>
    </source>
</evidence>
<dbReference type="PROSITE" id="PS50112">
    <property type="entry name" value="PAS"/>
    <property type="match status" value="1"/>
</dbReference>
<dbReference type="InterPro" id="IPR050706">
    <property type="entry name" value="Cyclic-di-GMP_PDE-like"/>
</dbReference>
<dbReference type="InterPro" id="IPR043128">
    <property type="entry name" value="Rev_trsase/Diguanyl_cyclase"/>
</dbReference>
<dbReference type="Pfam" id="PF00072">
    <property type="entry name" value="Response_reg"/>
    <property type="match status" value="2"/>
</dbReference>
<dbReference type="Pfam" id="PF00990">
    <property type="entry name" value="GGDEF"/>
    <property type="match status" value="2"/>
</dbReference>
<feature type="coiled-coil region" evidence="4">
    <location>
        <begin position="695"/>
        <end position="722"/>
    </location>
</feature>
<dbReference type="InterPro" id="IPR000014">
    <property type="entry name" value="PAS"/>
</dbReference>
<evidence type="ECO:0000313" key="9">
    <source>
        <dbReference type="EMBL" id="SDX63467.1"/>
    </source>
</evidence>
<dbReference type="CDD" id="cd01948">
    <property type="entry name" value="EAL"/>
    <property type="match status" value="1"/>
</dbReference>
<dbReference type="Gene3D" id="3.40.50.2300">
    <property type="match status" value="2"/>
</dbReference>
<dbReference type="SMART" id="SM00448">
    <property type="entry name" value="REC"/>
    <property type="match status" value="2"/>
</dbReference>
<feature type="domain" description="Response regulatory" evidence="5">
    <location>
        <begin position="581"/>
        <end position="697"/>
    </location>
</feature>
<dbReference type="NCBIfam" id="TIGR00254">
    <property type="entry name" value="GGDEF"/>
    <property type="match status" value="2"/>
</dbReference>
<gene>
    <name evidence="9" type="ORF">SAMN04488579_104149</name>
</gene>
<dbReference type="Gene3D" id="3.20.20.450">
    <property type="entry name" value="EAL domain"/>
    <property type="match status" value="1"/>
</dbReference>
<dbReference type="InterPro" id="IPR013655">
    <property type="entry name" value="PAS_fold_3"/>
</dbReference>
<dbReference type="InterPro" id="IPR000160">
    <property type="entry name" value="GGDEF_dom"/>
</dbReference>
<dbReference type="GO" id="GO:0071111">
    <property type="term" value="F:cyclic-guanylate-specific phosphodiesterase activity"/>
    <property type="evidence" value="ECO:0007669"/>
    <property type="project" value="InterPro"/>
</dbReference>
<organism evidence="9 10">
    <name type="scientific">Eubacterium barkeri</name>
    <name type="common">Clostridium barkeri</name>
    <dbReference type="NCBI Taxonomy" id="1528"/>
    <lineage>
        <taxon>Bacteria</taxon>
        <taxon>Bacillati</taxon>
        <taxon>Bacillota</taxon>
        <taxon>Clostridia</taxon>
        <taxon>Eubacteriales</taxon>
        <taxon>Eubacteriaceae</taxon>
        <taxon>Eubacterium</taxon>
    </lineage>
</organism>
<evidence type="ECO:0000313" key="10">
    <source>
        <dbReference type="Proteomes" id="UP000199652"/>
    </source>
</evidence>
<evidence type="ECO:0000256" key="2">
    <source>
        <dbReference type="ARBA" id="ARBA00024867"/>
    </source>
</evidence>
<dbReference type="Proteomes" id="UP000199652">
    <property type="component" value="Unassembled WGS sequence"/>
</dbReference>
<dbReference type="Gene3D" id="3.30.450.20">
    <property type="entry name" value="PAS domain"/>
    <property type="match status" value="1"/>
</dbReference>
<dbReference type="CDD" id="cd00130">
    <property type="entry name" value="PAS"/>
    <property type="match status" value="1"/>
</dbReference>
<dbReference type="InterPro" id="IPR035919">
    <property type="entry name" value="EAL_sf"/>
</dbReference>
<evidence type="ECO:0000256" key="1">
    <source>
        <dbReference type="ARBA" id="ARBA00018672"/>
    </source>
</evidence>
<dbReference type="RefSeq" id="WP_090243785.1">
    <property type="nucleotide sequence ID" value="NZ_FNOU01000004.1"/>
</dbReference>
<name>A0A1H3DAT1_EUBBA</name>
<sequence>MKRKVLIVDDQSVNRKILNKILCDQYTILEASNGQDALTILKDQGPTISAVLLDLIMPVMDGYDVLNTLSADPALSSIPIIVASQMDKEENEGKALELGARDFIVKPYNPSVLRKRLDNLIELYESNIYLNRIERDPLTGLYNKETFYRRATDILEKDSKLEYTLLVADIERFKLVNDSFGRSEGDRLLCYIAKQLDQAVSARSGICARLNADHFVTLLPEALSENTFSKIVSITEEHLSHYPLSMKISLKFGVYPIIDREIPVEGMCDRAILAADSAKGQYHCVYTYYDDSIRTRMLREQKIIDSMKNAVQEEQFLVYLQPKYDLESERIAGAEALVRWEHPELGFLSPNEFIPLFESNGFITEMDCYIWDKTCGIISDWVRKSKKYVPVSVNVSRKDIYQADLPAILTRITKKHGLRPSQLHLEITETAYTENPEQLIGIVTQLKNLGFIIEMDDFGSGYSSLNMLSELPLDILKLDMRFIQKETDKDSSRNILSFIISLAKWMNLLVVAEGVESRNQIELLRNMDCTYVQGYYYAKPMPSTEFTAMLMNAQLAAPISAADKDWQEGAIHIHKDNGNEVMLIVDDIQLNRAILAEYFQNAYTIVEADNGEVAYHYIEEHFDEIAIILLDLIMPVADGFQLLKRLRSNPLLTTIPVIVTSQAGETSEAQAFELGASDFIPKPYNMDIAIHRVQNVTARNAIQTLEREKRMLTKMKQLALEAKLDQLTGIYNRMEMERQVQEFFLTNQDQSAIFFMLDIDNFKAINDRFGHDQGDVAIQRVANTLQTMFREDDLVCRMGGDEFAVFMRAQFTHVQLIHRLEQMSTKLRFKIGPIEVTCSIGVCISPNYGTEYQDVYHNADVALLTAKRLGKNRYHIFGGEARLPDQVIHRNLDWLLDESSDAIVVIDPETYEIYYLNDAACTLSGKNKETCLSLPCYKAIWNNSKPCSHCVHISKLTRDYCEHEIQSEYSENSYIIKGKLIDWGNQQARIQYIQDNTNRARISRKAESLAKDRQLLLDLLPGGLIRYNASTLALTFINENMLNNLGYDQDTFRQKYRYRFDLMIPPEDRMRVLEEIQEQLTHGDTYTSLYPIERIDGSFCTVYSTGHYTSGPRGGEIYANLIEVPHITEKKPADVL</sequence>